<dbReference type="Pfam" id="PF00201">
    <property type="entry name" value="UDPGT"/>
    <property type="match status" value="1"/>
</dbReference>
<keyword evidence="3" id="KW-0328">Glycosyltransferase</keyword>
<dbReference type="PANTHER" id="PTHR11926">
    <property type="entry name" value="GLUCOSYL/GLUCURONOSYL TRANSFERASES"/>
    <property type="match status" value="1"/>
</dbReference>
<proteinExistence type="inferred from homology"/>
<dbReference type="AlphaFoldDB" id="A0A5J5C2G7"/>
<dbReference type="InterPro" id="IPR035595">
    <property type="entry name" value="UDP_glycos_trans_CS"/>
</dbReference>
<comment type="similarity">
    <text evidence="1 3">Belongs to the UDP-glycosyltransferase family.</text>
</comment>
<name>A0A5J5C2G7_9ASTE</name>
<dbReference type="GO" id="GO:0080043">
    <property type="term" value="F:quercetin 3-O-glucosyltransferase activity"/>
    <property type="evidence" value="ECO:0007669"/>
    <property type="project" value="TreeGrafter"/>
</dbReference>
<evidence type="ECO:0000313" key="5">
    <source>
        <dbReference type="EMBL" id="KAA8548350.1"/>
    </source>
</evidence>
<evidence type="ECO:0000256" key="1">
    <source>
        <dbReference type="ARBA" id="ARBA00009995"/>
    </source>
</evidence>
<dbReference type="EMBL" id="CM018031">
    <property type="protein sequence ID" value="KAA8548350.1"/>
    <property type="molecule type" value="Genomic_DNA"/>
</dbReference>
<dbReference type="SUPFAM" id="SSF53756">
    <property type="entry name" value="UDP-Glycosyltransferase/glycogen phosphorylase"/>
    <property type="match status" value="1"/>
</dbReference>
<dbReference type="Gene3D" id="3.40.50.2000">
    <property type="entry name" value="Glycogen Phosphorylase B"/>
    <property type="match status" value="2"/>
</dbReference>
<dbReference type="FunFam" id="3.40.50.2000:FF:000019">
    <property type="entry name" value="Glycosyltransferase"/>
    <property type="match status" value="1"/>
</dbReference>
<protein>
    <recommendedName>
        <fullName evidence="4">Glycosyltransferase</fullName>
        <ecNumber evidence="4">2.4.1.-</ecNumber>
    </recommendedName>
</protein>
<reference evidence="5 6" key="1">
    <citation type="submission" date="2019-09" db="EMBL/GenBank/DDBJ databases">
        <title>A chromosome-level genome assembly of the Chinese tupelo Nyssa sinensis.</title>
        <authorList>
            <person name="Yang X."/>
            <person name="Kang M."/>
            <person name="Yang Y."/>
            <person name="Xiong H."/>
            <person name="Wang M."/>
            <person name="Zhang Z."/>
            <person name="Wang Z."/>
            <person name="Wu H."/>
            <person name="Ma T."/>
            <person name="Liu J."/>
            <person name="Xi Z."/>
        </authorList>
    </citation>
    <scope>NUCLEOTIDE SEQUENCE [LARGE SCALE GENOMIC DNA]</scope>
    <source>
        <strain evidence="5">J267</strain>
        <tissue evidence="5">Leaf</tissue>
    </source>
</reference>
<dbReference type="InterPro" id="IPR002213">
    <property type="entry name" value="UDP_glucos_trans"/>
</dbReference>
<dbReference type="CDD" id="cd03784">
    <property type="entry name" value="GT1_Gtf-like"/>
    <property type="match status" value="1"/>
</dbReference>
<dbReference type="EC" id="2.4.1.-" evidence="4"/>
<organism evidence="5 6">
    <name type="scientific">Nyssa sinensis</name>
    <dbReference type="NCBI Taxonomy" id="561372"/>
    <lineage>
        <taxon>Eukaryota</taxon>
        <taxon>Viridiplantae</taxon>
        <taxon>Streptophyta</taxon>
        <taxon>Embryophyta</taxon>
        <taxon>Tracheophyta</taxon>
        <taxon>Spermatophyta</taxon>
        <taxon>Magnoliopsida</taxon>
        <taxon>eudicotyledons</taxon>
        <taxon>Gunneridae</taxon>
        <taxon>Pentapetalae</taxon>
        <taxon>asterids</taxon>
        <taxon>Cornales</taxon>
        <taxon>Nyssaceae</taxon>
        <taxon>Nyssa</taxon>
    </lineage>
</organism>
<evidence type="ECO:0000256" key="2">
    <source>
        <dbReference type="ARBA" id="ARBA00022679"/>
    </source>
</evidence>
<dbReference type="GO" id="GO:0080044">
    <property type="term" value="F:quercetin 7-O-glucosyltransferase activity"/>
    <property type="evidence" value="ECO:0007669"/>
    <property type="project" value="TreeGrafter"/>
</dbReference>
<evidence type="ECO:0000313" key="6">
    <source>
        <dbReference type="Proteomes" id="UP000325577"/>
    </source>
</evidence>
<keyword evidence="6" id="KW-1185">Reference proteome</keyword>
<dbReference type="OrthoDB" id="5835829at2759"/>
<keyword evidence="2 3" id="KW-0808">Transferase</keyword>
<accession>A0A5J5C2G7</accession>
<sequence>MATTTEANRASDPDKVMAEFKRVGSQTLTDLLVTLSNESRPVTFLIYNLLLPWAADVARGMHVPSAFLCSQSATTFAIYHRFFNGHDGFYDGSISSINPSISIKLPGLPLLTCNDLPSFLLPTSPHASVIPTFHEHIQTLEKDPNPCVLVNTFDALEEDSIRAIDNIKVIAIGPLIQSSFSDRNDPSNKSFGCDLFDKSKDYLQWLDSKPECSVVYVSFGSMAVLKKRQTEEISKGLIESGRPFLWIVRSPEYEGEDVKALIENELSEEGLIVPWCSQVEVLSHRSTGCFVTHCGWNSTVESLVAGVPVVGYPQFSDQLTNMKMVEEVWRNGVRAMGDEEGVVEREEIKRCLDIVMGSGERGEAIRKNAMKWKDLAMGAVKIRQFRWFTPRFGHEDSSILYYQLFTQVGKSEIKVDPFSNYCDSLLICGIDLLVEKCGSPLEIDPSSCGAGYFHIDVEDSPIEQIAYSIPVARFYYQNVIQKLAPQSL</sequence>
<gene>
    <name evidence="5" type="ORF">F0562_000034</name>
</gene>
<evidence type="ECO:0000256" key="3">
    <source>
        <dbReference type="RuleBase" id="RU003718"/>
    </source>
</evidence>
<evidence type="ECO:0000256" key="4">
    <source>
        <dbReference type="RuleBase" id="RU362057"/>
    </source>
</evidence>
<dbReference type="PROSITE" id="PS00375">
    <property type="entry name" value="UDPGT"/>
    <property type="match status" value="1"/>
</dbReference>
<dbReference type="Proteomes" id="UP000325577">
    <property type="component" value="Linkage Group LG0"/>
</dbReference>
<dbReference type="PANTHER" id="PTHR11926:SF1534">
    <property type="entry name" value="GLYCOSYLTRANSFERASE"/>
    <property type="match status" value="1"/>
</dbReference>